<accession>A0AAU8DPC8</accession>
<dbReference type="InterPro" id="IPR037171">
    <property type="entry name" value="NagB/RpiA_transferase-like"/>
</dbReference>
<evidence type="ECO:0000256" key="3">
    <source>
        <dbReference type="ARBA" id="ARBA00023163"/>
    </source>
</evidence>
<dbReference type="SMART" id="SM01134">
    <property type="entry name" value="DeoRC"/>
    <property type="match status" value="1"/>
</dbReference>
<dbReference type="RefSeq" id="WP_353649772.1">
    <property type="nucleotide sequence ID" value="NZ_CP159218.1"/>
</dbReference>
<evidence type="ECO:0000313" key="5">
    <source>
        <dbReference type="EMBL" id="XCG64159.1"/>
    </source>
</evidence>
<dbReference type="Gene3D" id="1.10.10.10">
    <property type="entry name" value="Winged helix-like DNA-binding domain superfamily/Winged helix DNA-binding domain"/>
    <property type="match status" value="1"/>
</dbReference>
<dbReference type="GO" id="GO:0003700">
    <property type="term" value="F:DNA-binding transcription factor activity"/>
    <property type="evidence" value="ECO:0007669"/>
    <property type="project" value="InterPro"/>
</dbReference>
<dbReference type="PANTHER" id="PTHR30363:SF44">
    <property type="entry name" value="AGA OPERON TRANSCRIPTIONAL REPRESSOR-RELATED"/>
    <property type="match status" value="1"/>
</dbReference>
<proteinExistence type="predicted"/>
<evidence type="ECO:0000256" key="1">
    <source>
        <dbReference type="ARBA" id="ARBA00023015"/>
    </source>
</evidence>
<dbReference type="SUPFAM" id="SSF100950">
    <property type="entry name" value="NagB/RpiA/CoA transferase-like"/>
    <property type="match status" value="1"/>
</dbReference>
<keyword evidence="3" id="KW-0804">Transcription</keyword>
<protein>
    <submittedName>
        <fullName evidence="5">DeoR/GlpR family DNA-binding transcription regulator</fullName>
    </submittedName>
</protein>
<dbReference type="PROSITE" id="PS51000">
    <property type="entry name" value="HTH_DEOR_2"/>
    <property type="match status" value="1"/>
</dbReference>
<dbReference type="PROSITE" id="PS00894">
    <property type="entry name" value="HTH_DEOR_1"/>
    <property type="match status" value="1"/>
</dbReference>
<dbReference type="SUPFAM" id="SSF46785">
    <property type="entry name" value="Winged helix' DNA-binding domain"/>
    <property type="match status" value="1"/>
</dbReference>
<evidence type="ECO:0000256" key="2">
    <source>
        <dbReference type="ARBA" id="ARBA00023125"/>
    </source>
</evidence>
<feature type="domain" description="HTH deoR-type" evidence="4">
    <location>
        <begin position="3"/>
        <end position="58"/>
    </location>
</feature>
<dbReference type="InterPro" id="IPR036388">
    <property type="entry name" value="WH-like_DNA-bd_sf"/>
</dbReference>
<dbReference type="InterPro" id="IPR014036">
    <property type="entry name" value="DeoR-like_C"/>
</dbReference>
<evidence type="ECO:0000259" key="4">
    <source>
        <dbReference type="PROSITE" id="PS51000"/>
    </source>
</evidence>
<organism evidence="5">
    <name type="scientific">Nakamurella sp. A5-74</name>
    <dbReference type="NCBI Taxonomy" id="3158264"/>
    <lineage>
        <taxon>Bacteria</taxon>
        <taxon>Bacillati</taxon>
        <taxon>Actinomycetota</taxon>
        <taxon>Actinomycetes</taxon>
        <taxon>Nakamurellales</taxon>
        <taxon>Nakamurellaceae</taxon>
        <taxon>Nakamurella</taxon>
    </lineage>
</organism>
<gene>
    <name evidence="5" type="ORF">ABLG96_02085</name>
</gene>
<dbReference type="AlphaFoldDB" id="A0AAU8DPC8"/>
<dbReference type="InterPro" id="IPR001034">
    <property type="entry name" value="DeoR_HTH"/>
</dbReference>
<dbReference type="Pfam" id="PF00455">
    <property type="entry name" value="DeoRC"/>
    <property type="match status" value="1"/>
</dbReference>
<keyword evidence="1" id="KW-0805">Transcription regulation</keyword>
<dbReference type="Pfam" id="PF08220">
    <property type="entry name" value="HTH_DeoR"/>
    <property type="match status" value="1"/>
</dbReference>
<dbReference type="PANTHER" id="PTHR30363">
    <property type="entry name" value="HTH-TYPE TRANSCRIPTIONAL REGULATOR SRLR-RELATED"/>
    <property type="match status" value="1"/>
</dbReference>
<reference evidence="5" key="1">
    <citation type="submission" date="2024-05" db="EMBL/GenBank/DDBJ databases">
        <authorList>
            <person name="Cai S.Y."/>
            <person name="Jin L.M."/>
            <person name="Li H.R."/>
        </authorList>
    </citation>
    <scope>NUCLEOTIDE SEQUENCE</scope>
    <source>
        <strain evidence="5">A5-74</strain>
    </source>
</reference>
<dbReference type="InterPro" id="IPR036390">
    <property type="entry name" value="WH_DNA-bd_sf"/>
</dbReference>
<dbReference type="SMART" id="SM00420">
    <property type="entry name" value="HTH_DEOR"/>
    <property type="match status" value="1"/>
</dbReference>
<keyword evidence="2 5" id="KW-0238">DNA-binding</keyword>
<dbReference type="EMBL" id="CP159218">
    <property type="protein sequence ID" value="XCG64159.1"/>
    <property type="molecule type" value="Genomic_DNA"/>
</dbReference>
<dbReference type="GO" id="GO:0003677">
    <property type="term" value="F:DNA binding"/>
    <property type="evidence" value="ECO:0007669"/>
    <property type="project" value="UniProtKB-KW"/>
</dbReference>
<dbReference type="InterPro" id="IPR050313">
    <property type="entry name" value="Carb_Metab_HTH_regulators"/>
</dbReference>
<dbReference type="InterPro" id="IPR018356">
    <property type="entry name" value="Tscrpt_reg_HTH_DeoR_CS"/>
</dbReference>
<dbReference type="Gene3D" id="3.40.50.1360">
    <property type="match status" value="1"/>
</dbReference>
<name>A0AAU8DPC8_9ACTN</name>
<sequence>MLAAVRQARILDELRRSGGVRVADLTELLQVSDMTVRRDLDVMDRKGLLTKVHGGATAVETAHALEPTFDSKAMHERLEKEAIAAHAARLIQPGMAISITAGTTTWALAPHLAGIPDLTVVTNSLKVAEVLYDQERPDLTVVLTGGIRTPSDGLVGPIAVQAIRSLRVDLVVMGIHGIDLRAGLTTPNLMEAETNRAMVESARRLVVVADHTKYGVIGLSQIAQLGAVDTLITDDQLDPEARDQLAEQVGEVMVIPIVHDGGAAAMALRTEGRDAAPTGISPPTREGMS</sequence>
<dbReference type="PRINTS" id="PR00037">
    <property type="entry name" value="HTHLACR"/>
</dbReference>